<dbReference type="Proteomes" id="UP000783686">
    <property type="component" value="Unassembled WGS sequence"/>
</dbReference>
<evidence type="ECO:0000313" key="3">
    <source>
        <dbReference type="Proteomes" id="UP000614601"/>
    </source>
</evidence>
<proteinExistence type="predicted"/>
<comment type="caution">
    <text evidence="2">The sequence shown here is derived from an EMBL/GenBank/DDBJ whole genome shotgun (WGS) entry which is preliminary data.</text>
</comment>
<dbReference type="EMBL" id="CAJFDH010000002">
    <property type="protein sequence ID" value="CAD5212586.1"/>
    <property type="molecule type" value="Genomic_DNA"/>
</dbReference>
<evidence type="ECO:0000313" key="2">
    <source>
        <dbReference type="EMBL" id="CAD5212586.1"/>
    </source>
</evidence>
<dbReference type="Proteomes" id="UP000614601">
    <property type="component" value="Unassembled WGS sequence"/>
</dbReference>
<dbReference type="AlphaFoldDB" id="A0A811KBI5"/>
<keyword evidence="1" id="KW-0472">Membrane</keyword>
<organism evidence="2 3">
    <name type="scientific">Bursaphelenchus okinawaensis</name>
    <dbReference type="NCBI Taxonomy" id="465554"/>
    <lineage>
        <taxon>Eukaryota</taxon>
        <taxon>Metazoa</taxon>
        <taxon>Ecdysozoa</taxon>
        <taxon>Nematoda</taxon>
        <taxon>Chromadorea</taxon>
        <taxon>Rhabditida</taxon>
        <taxon>Tylenchina</taxon>
        <taxon>Tylenchomorpha</taxon>
        <taxon>Aphelenchoidea</taxon>
        <taxon>Aphelenchoididae</taxon>
        <taxon>Bursaphelenchus</taxon>
    </lineage>
</organism>
<gene>
    <name evidence="2" type="ORF">BOKJ2_LOCUS4387</name>
</gene>
<dbReference type="EMBL" id="CAJFCW020000002">
    <property type="protein sequence ID" value="CAG9096773.1"/>
    <property type="molecule type" value="Genomic_DNA"/>
</dbReference>
<protein>
    <submittedName>
        <fullName evidence="2">Uncharacterized protein</fullName>
    </submittedName>
</protein>
<keyword evidence="1" id="KW-1133">Transmembrane helix</keyword>
<keyword evidence="3" id="KW-1185">Reference proteome</keyword>
<accession>A0A811KBI5</accession>
<evidence type="ECO:0000256" key="1">
    <source>
        <dbReference type="SAM" id="Phobius"/>
    </source>
</evidence>
<feature type="transmembrane region" description="Helical" evidence="1">
    <location>
        <begin position="25"/>
        <end position="43"/>
    </location>
</feature>
<name>A0A811KBI5_9BILA</name>
<reference evidence="2" key="1">
    <citation type="submission" date="2020-09" db="EMBL/GenBank/DDBJ databases">
        <authorList>
            <person name="Kikuchi T."/>
        </authorList>
    </citation>
    <scope>NUCLEOTIDE SEQUENCE</scope>
    <source>
        <strain evidence="2">SH1</strain>
    </source>
</reference>
<keyword evidence="1" id="KW-0812">Transmembrane</keyword>
<sequence>MLKAAAIAKEKRFYRYGEQILQRRNCRYIFIMNIILLLVVLIVNKATVSFKEAFEIALEGVKNEEELYQYRHIQENAVELRCPYGMFTEFNIDECMNNCQGSMVRERKILRPPSTFGLNYVYTQCPPLVDIMPCHIEFCNISHFEEPVEECKGSQLTNTFGDGQSKMVINKEKMGPIALNIEFITICPACKVVNCFGAKKQACYLEQEELSPGYPAHRHCEPILLDTNCSHTPNHNFTRTREALAYYKEVNNKILY</sequence>